<gene>
    <name evidence="13" type="primary">pgk</name>
    <name evidence="17" type="ORF">JHE00_27965</name>
</gene>
<evidence type="ECO:0000256" key="2">
    <source>
        <dbReference type="ARBA" id="ARBA00004838"/>
    </source>
</evidence>
<dbReference type="GO" id="GO:0043531">
    <property type="term" value="F:ADP binding"/>
    <property type="evidence" value="ECO:0007669"/>
    <property type="project" value="TreeGrafter"/>
</dbReference>
<feature type="binding site" evidence="13 14">
    <location>
        <begin position="62"/>
        <end position="65"/>
    </location>
    <ligand>
        <name>substrate</name>
    </ligand>
</feature>
<dbReference type="CDD" id="cd00318">
    <property type="entry name" value="Phosphoglycerate_kinase"/>
    <property type="match status" value="1"/>
</dbReference>
<evidence type="ECO:0000256" key="7">
    <source>
        <dbReference type="ARBA" id="ARBA00022490"/>
    </source>
</evidence>
<dbReference type="Pfam" id="PF00162">
    <property type="entry name" value="PGK"/>
    <property type="match status" value="1"/>
</dbReference>
<dbReference type="Gene3D" id="3.40.50.1260">
    <property type="entry name" value="Phosphoglycerate kinase, N-terminal domain"/>
    <property type="match status" value="2"/>
</dbReference>
<evidence type="ECO:0000256" key="1">
    <source>
        <dbReference type="ARBA" id="ARBA00000642"/>
    </source>
</evidence>
<comment type="catalytic activity">
    <reaction evidence="1 13 16">
        <text>(2R)-3-phosphoglycerate + ATP = (2R)-3-phospho-glyceroyl phosphate + ADP</text>
        <dbReference type="Rhea" id="RHEA:14801"/>
        <dbReference type="ChEBI" id="CHEBI:30616"/>
        <dbReference type="ChEBI" id="CHEBI:57604"/>
        <dbReference type="ChEBI" id="CHEBI:58272"/>
        <dbReference type="ChEBI" id="CHEBI:456216"/>
        <dbReference type="EC" id="2.7.2.3"/>
    </reaction>
</comment>
<keyword evidence="10 13" id="KW-0418">Kinase</keyword>
<evidence type="ECO:0000256" key="10">
    <source>
        <dbReference type="ARBA" id="ARBA00022777"/>
    </source>
</evidence>
<dbReference type="GO" id="GO:0006096">
    <property type="term" value="P:glycolytic process"/>
    <property type="evidence" value="ECO:0007669"/>
    <property type="project" value="UniProtKB-UniRule"/>
</dbReference>
<keyword evidence="9 13" id="KW-0547">Nucleotide-binding</keyword>
<organism evidence="17 18">
    <name type="scientific">Prauserella cavernicola</name>
    <dbReference type="NCBI Taxonomy" id="2800127"/>
    <lineage>
        <taxon>Bacteria</taxon>
        <taxon>Bacillati</taxon>
        <taxon>Actinomycetota</taxon>
        <taxon>Actinomycetes</taxon>
        <taxon>Pseudonocardiales</taxon>
        <taxon>Pseudonocardiaceae</taxon>
        <taxon>Prauserella</taxon>
    </lineage>
</organism>
<feature type="binding site" evidence="13 15">
    <location>
        <position position="329"/>
    </location>
    <ligand>
        <name>ATP</name>
        <dbReference type="ChEBI" id="CHEBI:30616"/>
    </ligand>
</feature>
<dbReference type="PANTHER" id="PTHR11406:SF23">
    <property type="entry name" value="PHOSPHOGLYCERATE KINASE 1, CHLOROPLASTIC-RELATED"/>
    <property type="match status" value="1"/>
</dbReference>
<evidence type="ECO:0000313" key="17">
    <source>
        <dbReference type="EMBL" id="MBK1788183.1"/>
    </source>
</evidence>
<evidence type="ECO:0000256" key="8">
    <source>
        <dbReference type="ARBA" id="ARBA00022679"/>
    </source>
</evidence>
<comment type="subunit">
    <text evidence="4 13">Monomer.</text>
</comment>
<feature type="binding site" evidence="13 15">
    <location>
        <position position="210"/>
    </location>
    <ligand>
        <name>ATP</name>
        <dbReference type="ChEBI" id="CHEBI:30616"/>
    </ligand>
</feature>
<dbReference type="PIRSF" id="PIRSF000724">
    <property type="entry name" value="Pgk"/>
    <property type="match status" value="1"/>
</dbReference>
<evidence type="ECO:0000256" key="6">
    <source>
        <dbReference type="ARBA" id="ARBA00016471"/>
    </source>
</evidence>
<reference evidence="17" key="1">
    <citation type="submission" date="2020-12" db="EMBL/GenBank/DDBJ databases">
        <title>Prauserella sp. ASG 168, a novel actinomycete isolated from cave rock.</title>
        <authorList>
            <person name="Suriyachadkun C."/>
        </authorList>
    </citation>
    <scope>NUCLEOTIDE SEQUENCE</scope>
    <source>
        <strain evidence="17">ASG 168</strain>
    </source>
</reference>
<dbReference type="GO" id="GO:0005524">
    <property type="term" value="F:ATP binding"/>
    <property type="evidence" value="ECO:0007669"/>
    <property type="project" value="UniProtKB-KW"/>
</dbReference>
<dbReference type="EC" id="2.7.2.3" evidence="5 13"/>
<dbReference type="GO" id="GO:0006094">
    <property type="term" value="P:gluconeogenesis"/>
    <property type="evidence" value="ECO:0007669"/>
    <property type="project" value="TreeGrafter"/>
</dbReference>
<dbReference type="HAMAP" id="MF_00145">
    <property type="entry name" value="Phosphoglyc_kinase"/>
    <property type="match status" value="1"/>
</dbReference>
<protein>
    <recommendedName>
        <fullName evidence="6 13">Phosphoglycerate kinase</fullName>
        <ecNumber evidence="5 13">2.7.2.3</ecNumber>
    </recommendedName>
</protein>
<feature type="binding site" evidence="13">
    <location>
        <position position="160"/>
    </location>
    <ligand>
        <name>substrate</name>
    </ligand>
</feature>
<dbReference type="SUPFAM" id="SSF53748">
    <property type="entry name" value="Phosphoglycerate kinase"/>
    <property type="match status" value="1"/>
</dbReference>
<keyword evidence="8 13" id="KW-0808">Transferase</keyword>
<feature type="binding site" evidence="13">
    <location>
        <position position="121"/>
    </location>
    <ligand>
        <name>substrate</name>
    </ligand>
</feature>
<evidence type="ECO:0000313" key="18">
    <source>
        <dbReference type="Proteomes" id="UP000635245"/>
    </source>
</evidence>
<evidence type="ECO:0000256" key="15">
    <source>
        <dbReference type="PIRSR" id="PIRSR000724-2"/>
    </source>
</evidence>
<keyword evidence="12 13" id="KW-0324">Glycolysis</keyword>
<name>A0A934QZL8_9PSEU</name>
<dbReference type="GO" id="GO:0005829">
    <property type="term" value="C:cytosol"/>
    <property type="evidence" value="ECO:0007669"/>
    <property type="project" value="TreeGrafter"/>
</dbReference>
<dbReference type="FunFam" id="3.40.50.1260:FF:000031">
    <property type="entry name" value="Phosphoglycerate kinase 1"/>
    <property type="match status" value="1"/>
</dbReference>
<feature type="binding site" evidence="14">
    <location>
        <position position="39"/>
    </location>
    <ligand>
        <name>(2R)-3-phosphoglycerate</name>
        <dbReference type="ChEBI" id="CHEBI:58272"/>
    </ligand>
</feature>
<dbReference type="Proteomes" id="UP000635245">
    <property type="component" value="Unassembled WGS sequence"/>
</dbReference>
<dbReference type="InterPro" id="IPR015824">
    <property type="entry name" value="Phosphoglycerate_kinase_N"/>
</dbReference>
<evidence type="ECO:0000256" key="14">
    <source>
        <dbReference type="PIRSR" id="PIRSR000724-1"/>
    </source>
</evidence>
<comment type="pathway">
    <text evidence="2 13">Carbohydrate degradation; glycolysis; pyruvate from D-glyceraldehyde 3-phosphate: step 2/5.</text>
</comment>
<dbReference type="FunFam" id="3.40.50.1260:FF:000006">
    <property type="entry name" value="Phosphoglycerate kinase"/>
    <property type="match status" value="1"/>
</dbReference>
<proteinExistence type="inferred from homology"/>
<keyword evidence="11 13" id="KW-0067">ATP-binding</keyword>
<feature type="binding site" evidence="13 14">
    <location>
        <begin position="24"/>
        <end position="26"/>
    </location>
    <ligand>
        <name>substrate</name>
    </ligand>
</feature>
<keyword evidence="18" id="KW-1185">Reference proteome</keyword>
<evidence type="ECO:0000256" key="9">
    <source>
        <dbReference type="ARBA" id="ARBA00022741"/>
    </source>
</evidence>
<feature type="binding site" evidence="14">
    <location>
        <position position="121"/>
    </location>
    <ligand>
        <name>(2R)-3-phosphoglycerate</name>
        <dbReference type="ChEBI" id="CHEBI:58272"/>
    </ligand>
</feature>
<dbReference type="PANTHER" id="PTHR11406">
    <property type="entry name" value="PHOSPHOGLYCERATE KINASE"/>
    <property type="match status" value="1"/>
</dbReference>
<evidence type="ECO:0000256" key="4">
    <source>
        <dbReference type="ARBA" id="ARBA00011245"/>
    </source>
</evidence>
<comment type="similarity">
    <text evidence="3 13 16">Belongs to the phosphoglycerate kinase family.</text>
</comment>
<dbReference type="AlphaFoldDB" id="A0A934QZL8"/>
<feature type="binding site" evidence="13 15">
    <location>
        <begin position="355"/>
        <end position="358"/>
    </location>
    <ligand>
        <name>ATP</name>
        <dbReference type="ChEBI" id="CHEBI:30616"/>
    </ligand>
</feature>
<dbReference type="RefSeq" id="WP_200323763.1">
    <property type="nucleotide sequence ID" value="NZ_JAENJH010000009.1"/>
</dbReference>
<evidence type="ECO:0000256" key="5">
    <source>
        <dbReference type="ARBA" id="ARBA00013061"/>
    </source>
</evidence>
<comment type="subcellular location">
    <subcellularLocation>
        <location evidence="13">Cytoplasm</location>
    </subcellularLocation>
</comment>
<dbReference type="InterPro" id="IPR001576">
    <property type="entry name" value="Phosphoglycerate_kinase"/>
</dbReference>
<sequence length="401" mass="41080">MALTSLDDLLGEGVSGRYVLVRSDLNVPLDGATITDDGRVRAALPTIKRLADAGAKVVVTAHLGRPKGAPDEKYSLRPVAARLGELLGADVALAGDVVGEQAAAVTGALADGQVALLENVRFDARETSKDESERAALARELAGLVPGAAFVSDGFGVVHRKQASVYDIARVLPAYAGGLVLAEVEVLAKLTTEPRRPYAVVLGGSKVSDKLAVIEALLPKVDRLLVGGGMCFTFLAAQGHGVGSSLLESDMVDTCKRLLAEAGDKLLLPVDVVAADKFAADANTRTVAATEIEDGWMGLDIGPETARIFGAALADAQTVFWNGPMGVFELAPFAEGTRGVAQAIADSAAFSVVGGGDSAAAVRLLGLPEDGFSHISTGGGASLEYLEGKELPGVAVLSEGA</sequence>
<evidence type="ECO:0000256" key="3">
    <source>
        <dbReference type="ARBA" id="ARBA00008982"/>
    </source>
</evidence>
<evidence type="ECO:0000256" key="13">
    <source>
        <dbReference type="HAMAP-Rule" id="MF_00145"/>
    </source>
</evidence>
<dbReference type="InterPro" id="IPR036043">
    <property type="entry name" value="Phosphoglycerate_kinase_sf"/>
</dbReference>
<dbReference type="GO" id="GO:0004618">
    <property type="term" value="F:phosphoglycerate kinase activity"/>
    <property type="evidence" value="ECO:0007669"/>
    <property type="project" value="UniProtKB-UniRule"/>
</dbReference>
<accession>A0A934QZL8</accession>
<comment type="caution">
    <text evidence="17">The sequence shown here is derived from an EMBL/GenBank/DDBJ whole genome shotgun (WGS) entry which is preliminary data.</text>
</comment>
<dbReference type="EMBL" id="JAENJH010000009">
    <property type="protein sequence ID" value="MBK1788183.1"/>
    <property type="molecule type" value="Genomic_DNA"/>
</dbReference>
<feature type="binding site" evidence="13 15">
    <location>
        <position position="298"/>
    </location>
    <ligand>
        <name>ATP</name>
        <dbReference type="ChEBI" id="CHEBI:30616"/>
    </ligand>
</feature>
<evidence type="ECO:0000256" key="12">
    <source>
        <dbReference type="ARBA" id="ARBA00023152"/>
    </source>
</evidence>
<keyword evidence="7 13" id="KW-0963">Cytoplasm</keyword>
<evidence type="ECO:0000256" key="16">
    <source>
        <dbReference type="RuleBase" id="RU000532"/>
    </source>
</evidence>
<feature type="binding site" evidence="13">
    <location>
        <position position="39"/>
    </location>
    <ligand>
        <name>substrate</name>
    </ligand>
</feature>
<dbReference type="PRINTS" id="PR00477">
    <property type="entry name" value="PHGLYCKINASE"/>
</dbReference>
<feature type="binding site" evidence="14">
    <location>
        <position position="160"/>
    </location>
    <ligand>
        <name>(2R)-3-phosphoglycerate</name>
        <dbReference type="ChEBI" id="CHEBI:58272"/>
    </ligand>
</feature>
<evidence type="ECO:0000256" key="11">
    <source>
        <dbReference type="ARBA" id="ARBA00022840"/>
    </source>
</evidence>